<dbReference type="GO" id="GO:0160206">
    <property type="term" value="F:tRNA (cytidine(32)/uridine(32)-2'-O)-methyltransferase activity"/>
    <property type="evidence" value="ECO:0007669"/>
    <property type="project" value="UniProtKB-EC"/>
</dbReference>
<dbReference type="OrthoDB" id="9806346at2"/>
<dbReference type="GO" id="GO:0005829">
    <property type="term" value="C:cytosol"/>
    <property type="evidence" value="ECO:0007669"/>
    <property type="project" value="TreeGrafter"/>
</dbReference>
<comment type="catalytic activity">
    <reaction evidence="5">
        <text>cytidine(32) in tRNA + S-adenosyl-L-methionine = 2'-O-methylcytidine(32) in tRNA + S-adenosyl-L-homocysteine + H(+)</text>
        <dbReference type="Rhea" id="RHEA:42932"/>
        <dbReference type="Rhea" id="RHEA-COMP:10288"/>
        <dbReference type="Rhea" id="RHEA-COMP:10289"/>
        <dbReference type="ChEBI" id="CHEBI:15378"/>
        <dbReference type="ChEBI" id="CHEBI:57856"/>
        <dbReference type="ChEBI" id="CHEBI:59789"/>
        <dbReference type="ChEBI" id="CHEBI:74495"/>
        <dbReference type="ChEBI" id="CHEBI:82748"/>
        <dbReference type="EC" id="2.1.1.200"/>
    </reaction>
</comment>
<dbReference type="STRING" id="999894.TDIS_0407"/>
<dbReference type="GO" id="GO:0002128">
    <property type="term" value="P:tRNA nucleoside ribose methylation"/>
    <property type="evidence" value="ECO:0007669"/>
    <property type="project" value="TreeGrafter"/>
</dbReference>
<keyword evidence="8" id="KW-1185">Reference proteome</keyword>
<name>A0A179D840_9BACT</name>
<keyword evidence="3 7" id="KW-0808">Transferase</keyword>
<dbReference type="Gene3D" id="3.40.1280.10">
    <property type="match status" value="1"/>
</dbReference>
<dbReference type="RefSeq" id="WP_068668834.1">
    <property type="nucleotide sequence ID" value="NZ_LWLG01000001.1"/>
</dbReference>
<comment type="similarity">
    <text evidence="1">Belongs to the class IV-like SAM-binding methyltransferase superfamily. RNA methyltransferase TrmH family.</text>
</comment>
<protein>
    <recommendedName>
        <fullName evidence="5">tRNA (cytidine/uridine-2'-O-)-methyltransferase TrmJ</fullName>
        <ecNumber evidence="5">2.1.1.200</ecNumber>
    </recommendedName>
    <alternativeName>
        <fullName evidence="5">tRNA (cytidine(32)/uridine(32)-2'-O)-methyltransferase</fullName>
    </alternativeName>
    <alternativeName>
        <fullName evidence="5">tRNA Cm32/Um32 methyltransferase</fullName>
    </alternativeName>
</protein>
<dbReference type="PANTHER" id="PTHR42786">
    <property type="entry name" value="TRNA/RRNA METHYLTRANSFERASE"/>
    <property type="match status" value="1"/>
</dbReference>
<evidence type="ECO:0000259" key="6">
    <source>
        <dbReference type="Pfam" id="PF00588"/>
    </source>
</evidence>
<evidence type="ECO:0000256" key="5">
    <source>
        <dbReference type="RuleBase" id="RU362024"/>
    </source>
</evidence>
<dbReference type="InterPro" id="IPR029026">
    <property type="entry name" value="tRNA_m1G_MTases_N"/>
</dbReference>
<keyword evidence="2 5" id="KW-0489">Methyltransferase</keyword>
<dbReference type="Pfam" id="PF00588">
    <property type="entry name" value="SpoU_methylase"/>
    <property type="match status" value="1"/>
</dbReference>
<evidence type="ECO:0000256" key="2">
    <source>
        <dbReference type="ARBA" id="ARBA00022603"/>
    </source>
</evidence>
<comment type="subunit">
    <text evidence="5">Homodimer.</text>
</comment>
<evidence type="ECO:0000313" key="7">
    <source>
        <dbReference type="EMBL" id="OAQ21889.1"/>
    </source>
</evidence>
<sequence length="250" mass="28344">MQVRVKTKEIKARLENLAVVLVETLYPENIGSAARACANFGVSQLILVRPKDLTPEKMRAMATRSGLPILEKMKIYDDLIEALADFNYVVGTTARLGKQRKVYETVREIVPRIVDLSQNNRIAFLFGNEKWGLTNETLYHCHTVVTIPTTEAASLNVAQAVVIVLYEMFCASAAVEIPKPRLATIKELEVMYEILRETLKRIDYVPHDNETLWMTTIRRFLSRLDLTAQEVRVIQGFCKQLLWALGSSSS</sequence>
<dbReference type="GO" id="GO:0003723">
    <property type="term" value="F:RNA binding"/>
    <property type="evidence" value="ECO:0007669"/>
    <property type="project" value="InterPro"/>
</dbReference>
<comment type="catalytic activity">
    <reaction evidence="5">
        <text>uridine(32) in tRNA + S-adenosyl-L-methionine = 2'-O-methyluridine(32) in tRNA + S-adenosyl-L-homocysteine + H(+)</text>
        <dbReference type="Rhea" id="RHEA:42936"/>
        <dbReference type="Rhea" id="RHEA-COMP:10107"/>
        <dbReference type="Rhea" id="RHEA-COMP:10290"/>
        <dbReference type="ChEBI" id="CHEBI:15378"/>
        <dbReference type="ChEBI" id="CHEBI:57856"/>
        <dbReference type="ChEBI" id="CHEBI:59789"/>
        <dbReference type="ChEBI" id="CHEBI:65315"/>
        <dbReference type="ChEBI" id="CHEBI:74478"/>
        <dbReference type="EC" id="2.1.1.200"/>
    </reaction>
</comment>
<evidence type="ECO:0000313" key="8">
    <source>
        <dbReference type="Proteomes" id="UP000078390"/>
    </source>
</evidence>
<evidence type="ECO:0000256" key="1">
    <source>
        <dbReference type="ARBA" id="ARBA00007228"/>
    </source>
</evidence>
<dbReference type="Proteomes" id="UP000078390">
    <property type="component" value="Unassembled WGS sequence"/>
</dbReference>
<dbReference type="InterPro" id="IPR029028">
    <property type="entry name" value="Alpha/beta_knot_MTases"/>
</dbReference>
<dbReference type="EMBL" id="LWLG01000001">
    <property type="protein sequence ID" value="OAQ21889.1"/>
    <property type="molecule type" value="Genomic_DNA"/>
</dbReference>
<dbReference type="PANTHER" id="PTHR42786:SF2">
    <property type="entry name" value="TRNA (CYTIDINE_URIDINE-2'-O-)-METHYLTRANSFERASE TRMJ"/>
    <property type="match status" value="1"/>
</dbReference>
<feature type="domain" description="tRNA/rRNA methyltransferase SpoU type" evidence="6">
    <location>
        <begin position="17"/>
        <end position="166"/>
    </location>
</feature>
<keyword evidence="5" id="KW-0819">tRNA processing</keyword>
<dbReference type="GO" id="GO:0106339">
    <property type="term" value="F:tRNA (cytidine(32)-2'-O)-methyltransferase activity"/>
    <property type="evidence" value="ECO:0007669"/>
    <property type="project" value="RHEA"/>
</dbReference>
<comment type="subcellular location">
    <subcellularLocation>
        <location evidence="5">Cytoplasm</location>
    </subcellularLocation>
</comment>
<dbReference type="CDD" id="cd18093">
    <property type="entry name" value="SpoU-like_TrmJ"/>
    <property type="match status" value="1"/>
</dbReference>
<dbReference type="EC" id="2.1.1.200" evidence="5"/>
<evidence type="ECO:0000256" key="3">
    <source>
        <dbReference type="ARBA" id="ARBA00022679"/>
    </source>
</evidence>
<dbReference type="InterPro" id="IPR001537">
    <property type="entry name" value="SpoU_MeTrfase"/>
</dbReference>
<dbReference type="Gene3D" id="1.10.8.590">
    <property type="match status" value="1"/>
</dbReference>
<organism evidence="7 8">
    <name type="scientific">Thermosulfurimonas dismutans</name>
    <dbReference type="NCBI Taxonomy" id="999894"/>
    <lineage>
        <taxon>Bacteria</taxon>
        <taxon>Pseudomonadati</taxon>
        <taxon>Thermodesulfobacteriota</taxon>
        <taxon>Thermodesulfobacteria</taxon>
        <taxon>Thermodesulfobacteriales</taxon>
        <taxon>Thermodesulfobacteriaceae</taxon>
        <taxon>Thermosulfurimonas</taxon>
    </lineage>
</organism>
<accession>A0A179D840</accession>
<dbReference type="NCBIfam" id="TIGR00050">
    <property type="entry name" value="rRNA_methyl_1"/>
    <property type="match status" value="1"/>
</dbReference>
<keyword evidence="5" id="KW-0963">Cytoplasm</keyword>
<proteinExistence type="inferred from homology"/>
<reference evidence="7 8" key="1">
    <citation type="submission" date="2016-04" db="EMBL/GenBank/DDBJ databases">
        <title>Genome analysis of Thermosulfurimonas dismutans, the first thermophilic sulfur-disproportionating bacterium of the phylum Thermodesulfobacteria.</title>
        <authorList>
            <person name="Mardanov A.V."/>
            <person name="Beletsky A.V."/>
            <person name="Kadnikov V.V."/>
            <person name="Slobodkin A.I."/>
            <person name="Ravin N.V."/>
        </authorList>
    </citation>
    <scope>NUCLEOTIDE SEQUENCE [LARGE SCALE GENOMIC DNA]</scope>
    <source>
        <strain evidence="7 8">S95</strain>
    </source>
</reference>
<dbReference type="PATRIC" id="fig|999894.6.peg.407"/>
<evidence type="ECO:0000256" key="4">
    <source>
        <dbReference type="ARBA" id="ARBA00022691"/>
    </source>
</evidence>
<dbReference type="InterPro" id="IPR004384">
    <property type="entry name" value="RNA_MeTrfase_TrmJ/LasT"/>
</dbReference>
<keyword evidence="4 5" id="KW-0949">S-adenosyl-L-methionine</keyword>
<dbReference type="PIRSF" id="PIRSF004808">
    <property type="entry name" value="LasT"/>
    <property type="match status" value="1"/>
</dbReference>
<dbReference type="SUPFAM" id="SSF75217">
    <property type="entry name" value="alpha/beta knot"/>
    <property type="match status" value="1"/>
</dbReference>
<comment type="function">
    <text evidence="5">Catalyzes the formation of 2'O-methylated cytidine (Cm32) or 2'O-methylated uridine (Um32) at position 32 in tRNA.</text>
</comment>
<comment type="caution">
    <text evidence="7">The sequence shown here is derived from an EMBL/GenBank/DDBJ whole genome shotgun (WGS) entry which is preliminary data.</text>
</comment>
<gene>
    <name evidence="5" type="primary">trmJ</name>
    <name evidence="7" type="ORF">TDIS_0407</name>
</gene>
<dbReference type="AlphaFoldDB" id="A0A179D840"/>